<dbReference type="EMBL" id="JBHSQJ010000171">
    <property type="protein sequence ID" value="MFC5911486.1"/>
    <property type="molecule type" value="Genomic_DNA"/>
</dbReference>
<gene>
    <name evidence="2" type="ORF">ACFP3V_30305</name>
</gene>
<name>A0ABW1GCA3_9ACTN</name>
<sequence>MQNPALDEFAALVAHFTGTTPQPQAEPEPQETPAPLTKPEAQPDEAPATVEEATPIEGEPATPATGDAPPVEETEPAPVEAQADQEAPANPYHRHVARAWHGLMTEEACPCPKAPCGLVDEPSADPDCRQHHPKYARTMRQAHHPDRCPGPHPATSEAAQPEQPSEPAPDPEPEAWHTGRGEHGDVWIEDLCRCKKEPCGLVDPTRADPHCEHHAPGAARTMRQGHPASQCPGHRPHPRAITRAQQAKYIREQLADQCRQEERLARRLAEARAVRAATEDWLYQALMEPETTSGPIVPTHVALEFAHRFGRHGALFNLPPFLSESERGALAEVLDALGAHGTAQAWRDSAPPTEDD</sequence>
<protein>
    <submittedName>
        <fullName evidence="2">Uncharacterized protein</fullName>
    </submittedName>
</protein>
<reference evidence="3" key="1">
    <citation type="journal article" date="2019" name="Int. J. Syst. Evol. Microbiol.">
        <title>The Global Catalogue of Microorganisms (GCM) 10K type strain sequencing project: providing services to taxonomists for standard genome sequencing and annotation.</title>
        <authorList>
            <consortium name="The Broad Institute Genomics Platform"/>
            <consortium name="The Broad Institute Genome Sequencing Center for Infectious Disease"/>
            <person name="Wu L."/>
            <person name="Ma J."/>
        </authorList>
    </citation>
    <scope>NUCLEOTIDE SEQUENCE [LARGE SCALE GENOMIC DNA]</scope>
    <source>
        <strain evidence="3">JCM 4816</strain>
    </source>
</reference>
<organism evidence="2 3">
    <name type="scientific">Streptacidiphilus monticola</name>
    <dbReference type="NCBI Taxonomy" id="2161674"/>
    <lineage>
        <taxon>Bacteria</taxon>
        <taxon>Bacillati</taxon>
        <taxon>Actinomycetota</taxon>
        <taxon>Actinomycetes</taxon>
        <taxon>Kitasatosporales</taxon>
        <taxon>Streptomycetaceae</taxon>
        <taxon>Streptacidiphilus</taxon>
    </lineage>
</organism>
<feature type="region of interest" description="Disordered" evidence="1">
    <location>
        <begin position="137"/>
        <end position="180"/>
    </location>
</feature>
<accession>A0ABW1GCA3</accession>
<dbReference type="RefSeq" id="WP_380590532.1">
    <property type="nucleotide sequence ID" value="NZ_JBHSQJ010000171.1"/>
</dbReference>
<dbReference type="Proteomes" id="UP001596174">
    <property type="component" value="Unassembled WGS sequence"/>
</dbReference>
<proteinExistence type="predicted"/>
<feature type="region of interest" description="Disordered" evidence="1">
    <location>
        <begin position="1"/>
        <end position="90"/>
    </location>
</feature>
<keyword evidence="3" id="KW-1185">Reference proteome</keyword>
<comment type="caution">
    <text evidence="2">The sequence shown here is derived from an EMBL/GenBank/DDBJ whole genome shotgun (WGS) entry which is preliminary data.</text>
</comment>
<evidence type="ECO:0000256" key="1">
    <source>
        <dbReference type="SAM" id="MobiDB-lite"/>
    </source>
</evidence>
<feature type="region of interest" description="Disordered" evidence="1">
    <location>
        <begin position="215"/>
        <end position="237"/>
    </location>
</feature>
<evidence type="ECO:0000313" key="2">
    <source>
        <dbReference type="EMBL" id="MFC5911486.1"/>
    </source>
</evidence>
<evidence type="ECO:0000313" key="3">
    <source>
        <dbReference type="Proteomes" id="UP001596174"/>
    </source>
</evidence>